<evidence type="ECO:0000256" key="1">
    <source>
        <dbReference type="ARBA" id="ARBA00022676"/>
    </source>
</evidence>
<dbReference type="InterPro" id="IPR051199">
    <property type="entry name" value="LPS_LOS_Heptosyltrfase"/>
</dbReference>
<dbReference type="RefSeq" id="WP_132968093.1">
    <property type="nucleotide sequence ID" value="NZ_LEKL01000002.1"/>
</dbReference>
<reference evidence="3 5" key="1">
    <citation type="submission" date="2019-03" db="EMBL/GenBank/DDBJ databases">
        <title>Genomic Encyclopedia of Type Strains, Phase IV (KMG-IV): sequencing the most valuable type-strain genomes for metagenomic binning, comparative biology and taxonomic classification.</title>
        <authorList>
            <person name="Goeker M."/>
        </authorList>
    </citation>
    <scope>NUCLEOTIDE SEQUENCE [LARGE SCALE GENOMIC DNA]</scope>
    <source>
        <strain evidence="3 5">DSM 28140</strain>
    </source>
</reference>
<sequence length="343" mass="40243">MKKIKYQLRQWRIALGKWILDKTKPMPDNIELKSVLFLRQDGKIGDYIVSSFVFRELKKYNPAIKIGVVCSDRSLFEKNPHIDTLYPVRRKHILDYIKVGFKLRKVRYDALIDPTVFVRNRDLLLIRLINARVNIGYLKQNYHLFNLNIDDQRLHFSEVYQTALMYLGLDNIDRQYDIPSDPQSVIEISQFLEKNQLTDYIAINFFGAPRSRRFVAEKIRLILADLRAKVADRKIVVLTYPAVTPMLKELIGADNNVYLYENTTSIYQSIELIRHANLVISPDTSVIHIASGFNKKIIAFYHRHDLGLANWGPKSEETTHIVCYQDNINEINPEDIRKEWLFE</sequence>
<reference evidence="4 6" key="2">
    <citation type="submission" date="2019-05" db="EMBL/GenBank/DDBJ databases">
        <title>Pasteurellaceae isolates from reptiles.</title>
        <authorList>
            <person name="Bojesen A.M."/>
            <person name="Lund E."/>
        </authorList>
    </citation>
    <scope>NUCLEOTIDE SEQUENCE [LARGE SCALE GENOMIC DNA]</scope>
    <source>
        <strain evidence="4 6">ELNT2x</strain>
    </source>
</reference>
<dbReference type="GO" id="GO:0005829">
    <property type="term" value="C:cytosol"/>
    <property type="evidence" value="ECO:0007669"/>
    <property type="project" value="TreeGrafter"/>
</dbReference>
<protein>
    <submittedName>
        <fullName evidence="3">ADP-heptose:LPS heptosyltransferase</fullName>
    </submittedName>
    <submittedName>
        <fullName evidence="4">Glycosyltransferase family 9 protein</fullName>
    </submittedName>
</protein>
<keyword evidence="1" id="KW-0328">Glycosyltransferase</keyword>
<evidence type="ECO:0000256" key="2">
    <source>
        <dbReference type="ARBA" id="ARBA00022679"/>
    </source>
</evidence>
<dbReference type="GO" id="GO:0008713">
    <property type="term" value="F:ADP-heptose-lipopolysaccharide heptosyltransferase activity"/>
    <property type="evidence" value="ECO:0007669"/>
    <property type="project" value="TreeGrafter"/>
</dbReference>
<evidence type="ECO:0000313" key="5">
    <source>
        <dbReference type="Proteomes" id="UP000294619"/>
    </source>
</evidence>
<accession>A0A4R3XVX9</accession>
<dbReference type="SUPFAM" id="SSF53756">
    <property type="entry name" value="UDP-Glycosyltransferase/glycogen phosphorylase"/>
    <property type="match status" value="1"/>
</dbReference>
<evidence type="ECO:0000313" key="3">
    <source>
        <dbReference type="EMBL" id="TCV83340.1"/>
    </source>
</evidence>
<dbReference type="AlphaFoldDB" id="A0A4R3XVX9"/>
<keyword evidence="2 3" id="KW-0808">Transferase</keyword>
<proteinExistence type="predicted"/>
<evidence type="ECO:0000313" key="6">
    <source>
        <dbReference type="Proteomes" id="UP000305526"/>
    </source>
</evidence>
<dbReference type="PANTHER" id="PTHR30160:SF15">
    <property type="entry name" value="GLYCOSYLTRANSFERASE HI_0523-RELATED"/>
    <property type="match status" value="1"/>
</dbReference>
<dbReference type="Gene3D" id="3.40.50.2000">
    <property type="entry name" value="Glycogen Phosphorylase B"/>
    <property type="match status" value="2"/>
</dbReference>
<organism evidence="3 5">
    <name type="scientific">Testudinibacter aquarius</name>
    <dbReference type="NCBI Taxonomy" id="1524974"/>
    <lineage>
        <taxon>Bacteria</taxon>
        <taxon>Pseudomonadati</taxon>
        <taxon>Pseudomonadota</taxon>
        <taxon>Gammaproteobacteria</taxon>
        <taxon>Pasteurellales</taxon>
        <taxon>Pasteurellaceae</taxon>
        <taxon>Testudinibacter</taxon>
    </lineage>
</organism>
<dbReference type="EMBL" id="VDGV01000073">
    <property type="protein sequence ID" value="TNG91200.1"/>
    <property type="molecule type" value="Genomic_DNA"/>
</dbReference>
<dbReference type="EMBL" id="SMCP01000015">
    <property type="protein sequence ID" value="TCV83340.1"/>
    <property type="molecule type" value="Genomic_DNA"/>
</dbReference>
<comment type="caution">
    <text evidence="3">The sequence shown here is derived from an EMBL/GenBank/DDBJ whole genome shotgun (WGS) entry which is preliminary data.</text>
</comment>
<dbReference type="PANTHER" id="PTHR30160">
    <property type="entry name" value="TETRAACYLDISACCHARIDE 4'-KINASE-RELATED"/>
    <property type="match status" value="1"/>
</dbReference>
<name>A0A4R3XVX9_9PAST</name>
<dbReference type="InterPro" id="IPR002201">
    <property type="entry name" value="Glyco_trans_9"/>
</dbReference>
<dbReference type="Pfam" id="PF01075">
    <property type="entry name" value="Glyco_transf_9"/>
    <property type="match status" value="1"/>
</dbReference>
<keyword evidence="6" id="KW-1185">Reference proteome</keyword>
<dbReference type="GO" id="GO:0009244">
    <property type="term" value="P:lipopolysaccharide core region biosynthetic process"/>
    <property type="evidence" value="ECO:0007669"/>
    <property type="project" value="TreeGrafter"/>
</dbReference>
<dbReference type="Proteomes" id="UP000305526">
    <property type="component" value="Unassembled WGS sequence"/>
</dbReference>
<evidence type="ECO:0000313" key="4">
    <source>
        <dbReference type="EMBL" id="TNG91200.1"/>
    </source>
</evidence>
<dbReference type="Proteomes" id="UP000294619">
    <property type="component" value="Unassembled WGS sequence"/>
</dbReference>
<gene>
    <name evidence="3" type="ORF">EDC16_11519</name>
    <name evidence="4" type="ORF">FHQ21_08530</name>
</gene>
<dbReference type="CDD" id="cd03789">
    <property type="entry name" value="GT9_LPS_heptosyltransferase"/>
    <property type="match status" value="1"/>
</dbReference>